<protein>
    <submittedName>
        <fullName evidence="2">Uncharacterized protein</fullName>
    </submittedName>
</protein>
<reference evidence="2 3" key="1">
    <citation type="submission" date="2020-09" db="EMBL/GenBank/DDBJ databases">
        <title>De no assembly of potato wild relative species, Solanum commersonii.</title>
        <authorList>
            <person name="Cho K."/>
        </authorList>
    </citation>
    <scope>NUCLEOTIDE SEQUENCE [LARGE SCALE GENOMIC DNA]</scope>
    <source>
        <strain evidence="2">LZ3.2</strain>
        <tissue evidence="2">Leaf</tissue>
    </source>
</reference>
<proteinExistence type="predicted"/>
<keyword evidence="1" id="KW-0472">Membrane</keyword>
<keyword evidence="3" id="KW-1185">Reference proteome</keyword>
<keyword evidence="1" id="KW-0812">Transmembrane</keyword>
<dbReference type="AlphaFoldDB" id="A0A9J5ZE05"/>
<evidence type="ECO:0000256" key="1">
    <source>
        <dbReference type="SAM" id="Phobius"/>
    </source>
</evidence>
<sequence length="79" mass="9057">MILHIIWTLLVGVVVVDLGMFGAFLVLMLLLPFITRSWNQSIMPLKKTLLPGRPSMVRRKKANEREKKKLKSLANMVLL</sequence>
<evidence type="ECO:0000313" key="3">
    <source>
        <dbReference type="Proteomes" id="UP000824120"/>
    </source>
</evidence>
<gene>
    <name evidence="2" type="ORF">H5410_022163</name>
</gene>
<organism evidence="2 3">
    <name type="scientific">Solanum commersonii</name>
    <name type="common">Commerson's wild potato</name>
    <name type="synonym">Commerson's nightshade</name>
    <dbReference type="NCBI Taxonomy" id="4109"/>
    <lineage>
        <taxon>Eukaryota</taxon>
        <taxon>Viridiplantae</taxon>
        <taxon>Streptophyta</taxon>
        <taxon>Embryophyta</taxon>
        <taxon>Tracheophyta</taxon>
        <taxon>Spermatophyta</taxon>
        <taxon>Magnoliopsida</taxon>
        <taxon>eudicotyledons</taxon>
        <taxon>Gunneridae</taxon>
        <taxon>Pentapetalae</taxon>
        <taxon>asterids</taxon>
        <taxon>lamiids</taxon>
        <taxon>Solanales</taxon>
        <taxon>Solanaceae</taxon>
        <taxon>Solanoideae</taxon>
        <taxon>Solaneae</taxon>
        <taxon>Solanum</taxon>
    </lineage>
</organism>
<feature type="transmembrane region" description="Helical" evidence="1">
    <location>
        <begin position="6"/>
        <end position="34"/>
    </location>
</feature>
<accession>A0A9J5ZE05</accession>
<dbReference type="Proteomes" id="UP000824120">
    <property type="component" value="Chromosome 4"/>
</dbReference>
<comment type="caution">
    <text evidence="2">The sequence shown here is derived from an EMBL/GenBank/DDBJ whole genome shotgun (WGS) entry which is preliminary data.</text>
</comment>
<dbReference type="EMBL" id="JACXVP010000004">
    <property type="protein sequence ID" value="KAG5610882.1"/>
    <property type="molecule type" value="Genomic_DNA"/>
</dbReference>
<name>A0A9J5ZE05_SOLCO</name>
<keyword evidence="1" id="KW-1133">Transmembrane helix</keyword>
<evidence type="ECO:0000313" key="2">
    <source>
        <dbReference type="EMBL" id="KAG5610882.1"/>
    </source>
</evidence>